<dbReference type="GeneID" id="116215285"/>
<dbReference type="GO" id="GO:0052381">
    <property type="term" value="F:tRNA dimethylallyltransferase activity"/>
    <property type="evidence" value="ECO:0007669"/>
    <property type="project" value="TreeGrafter"/>
</dbReference>
<dbReference type="Gene3D" id="1.10.287.890">
    <property type="entry name" value="Crystal structure of tRNA isopentenylpyrophosphate transferase (bh2366) domain"/>
    <property type="match status" value="1"/>
</dbReference>
<dbReference type="GO" id="GO:0006400">
    <property type="term" value="P:tRNA modification"/>
    <property type="evidence" value="ECO:0007669"/>
    <property type="project" value="TreeGrafter"/>
</dbReference>
<accession>A0A2I0IVX4</accession>
<evidence type="ECO:0000256" key="3">
    <source>
        <dbReference type="ARBA" id="ARBA00022712"/>
    </source>
</evidence>
<dbReference type="AlphaFoldDB" id="A0A2I0IVX4"/>
<reference evidence="11 12" key="1">
    <citation type="submission" date="2017-11" db="EMBL/GenBank/DDBJ databases">
        <title>De-novo sequencing of pomegranate (Punica granatum L.) genome.</title>
        <authorList>
            <person name="Akparov Z."/>
            <person name="Amiraslanov A."/>
            <person name="Hajiyeva S."/>
            <person name="Abbasov M."/>
            <person name="Kaur K."/>
            <person name="Hamwieh A."/>
            <person name="Solovyev V."/>
            <person name="Salamov A."/>
            <person name="Braich B."/>
            <person name="Kosarev P."/>
            <person name="Mahmoud A."/>
            <person name="Hajiyev E."/>
            <person name="Babayeva S."/>
            <person name="Izzatullayeva V."/>
            <person name="Mammadov A."/>
            <person name="Mammadov A."/>
            <person name="Sharifova S."/>
            <person name="Ojaghi J."/>
            <person name="Eynullazada K."/>
            <person name="Bayramov B."/>
            <person name="Abdulazimova A."/>
            <person name="Shahmuradov I."/>
        </authorList>
    </citation>
    <scope>NUCLEOTIDE SEQUENCE [LARGE SCALE GENOMIC DNA]</scope>
    <source>
        <strain evidence="12">cv. AG2017</strain>
        <tissue evidence="11">Leaf</tissue>
    </source>
</reference>
<evidence type="ECO:0000313" key="12">
    <source>
        <dbReference type="Proteomes" id="UP000233551"/>
    </source>
</evidence>
<comment type="similarity">
    <text evidence="1">Belongs to the IPP transferase family.</text>
</comment>
<keyword evidence="4" id="KW-0547">Nucleotide-binding</keyword>
<comment type="catalytic activity">
    <reaction evidence="7">
        <text>dimethylallyl diphosphate + ATP = N(6)-(dimethylallyl)adenosine 5'-triphosphate + diphosphate</text>
        <dbReference type="Rhea" id="RHEA:36331"/>
        <dbReference type="ChEBI" id="CHEBI:30616"/>
        <dbReference type="ChEBI" id="CHEBI:33019"/>
        <dbReference type="ChEBI" id="CHEBI:57623"/>
        <dbReference type="ChEBI" id="CHEBI:73532"/>
        <dbReference type="EC" id="2.5.1.112"/>
    </reaction>
</comment>
<dbReference type="InterPro" id="IPR039657">
    <property type="entry name" value="Dimethylallyltransferase"/>
</dbReference>
<dbReference type="Gene3D" id="3.40.50.300">
    <property type="entry name" value="P-loop containing nucleotide triphosphate hydrolases"/>
    <property type="match status" value="1"/>
</dbReference>
<dbReference type="Proteomes" id="UP000233551">
    <property type="component" value="Unassembled WGS sequence"/>
</dbReference>
<dbReference type="GO" id="GO:0005739">
    <property type="term" value="C:mitochondrion"/>
    <property type="evidence" value="ECO:0007669"/>
    <property type="project" value="TreeGrafter"/>
</dbReference>
<dbReference type="PANTHER" id="PTHR11088">
    <property type="entry name" value="TRNA DIMETHYLALLYLTRANSFERASE"/>
    <property type="match status" value="1"/>
</dbReference>
<dbReference type="FunFam" id="1.10.287.890:FF:000002">
    <property type="entry name" value="Adenylate isopentenyltransferase 5, chloroplastic"/>
    <property type="match status" value="1"/>
</dbReference>
<keyword evidence="5" id="KW-0067">ATP-binding</keyword>
<dbReference type="EMBL" id="PGOL01002430">
    <property type="protein sequence ID" value="PKI48161.1"/>
    <property type="molecule type" value="Genomic_DNA"/>
</dbReference>
<comment type="caution">
    <text evidence="11">The sequence shown here is derived from an EMBL/GenBank/DDBJ whole genome shotgun (WGS) entry which is preliminary data.</text>
</comment>
<dbReference type="GO" id="GO:0005524">
    <property type="term" value="F:ATP binding"/>
    <property type="evidence" value="ECO:0007669"/>
    <property type="project" value="UniProtKB-KW"/>
</dbReference>
<evidence type="ECO:0000313" key="11">
    <source>
        <dbReference type="EMBL" id="PKI48161.1"/>
    </source>
</evidence>
<dbReference type="OrthoDB" id="775260at2759"/>
<sequence>MNAAAVSAAYMPVQSLVMNFQGEAKARDPFCRQKVVFVMGATGTGKSRLAIDLATRYPAEVINSDKMQVYKGLDIVTNKVKEEEWRGVPHHLMSFVDPDSDFTATDFRYHASKALQTIYSRGRIPIIAGGSNSFIDALVNDDPEFRLMHDCCFLWVDVSWPVLQSFLSERVDQMVREGLVEEVRSLYSPEGDYNRGNRRSIGVPEMDQYFRAEATADDQTRKRLLEACIAKIKENTSILTQRQLQKIHRLNSLWNWSIHRIDATEVFSKRGKLEADEAWKRLIGGPSAVIVGNFLFNEQSAGIPILPTTRNIQSTEGQ</sequence>
<dbReference type="SUPFAM" id="SSF52540">
    <property type="entry name" value="P-loop containing nucleoside triphosphate hydrolases"/>
    <property type="match status" value="1"/>
</dbReference>
<proteinExistence type="inferred from homology"/>
<keyword evidence="6" id="KW-0809">Transit peptide</keyword>
<dbReference type="EC" id="2.5.1.112" evidence="10"/>
<comment type="function">
    <text evidence="9">Involved in cytokinin biosynthesis. Catalyzes the transfer of an isopentenyl group from dimethylallyl diphosphate (DMAPP) to ATP and ADP.</text>
</comment>
<dbReference type="GO" id="GO:0052622">
    <property type="term" value="F:ATP/ADP dimethylallyltransferase activity"/>
    <property type="evidence" value="ECO:0007669"/>
    <property type="project" value="UniProtKB-EC"/>
</dbReference>
<dbReference type="STRING" id="22663.A0A2I0IVX4"/>
<evidence type="ECO:0000256" key="10">
    <source>
        <dbReference type="ARBA" id="ARBA00066838"/>
    </source>
</evidence>
<dbReference type="Pfam" id="PF01715">
    <property type="entry name" value="IPPT"/>
    <property type="match status" value="2"/>
</dbReference>
<keyword evidence="12" id="KW-1185">Reference proteome</keyword>
<comment type="catalytic activity">
    <reaction evidence="8">
        <text>dimethylallyl diphosphate + ADP = N(6)-(dimethylallyl)adenosine 5'-diphosphate + diphosphate</text>
        <dbReference type="Rhea" id="RHEA:36327"/>
        <dbReference type="ChEBI" id="CHEBI:33019"/>
        <dbReference type="ChEBI" id="CHEBI:57623"/>
        <dbReference type="ChEBI" id="CHEBI:73533"/>
        <dbReference type="ChEBI" id="CHEBI:456216"/>
        <dbReference type="EC" id="2.5.1.112"/>
    </reaction>
</comment>
<dbReference type="InterPro" id="IPR027417">
    <property type="entry name" value="P-loop_NTPase"/>
</dbReference>
<keyword evidence="3" id="KW-0203">Cytokinin biosynthesis</keyword>
<evidence type="ECO:0000256" key="9">
    <source>
        <dbReference type="ARBA" id="ARBA00055191"/>
    </source>
</evidence>
<gene>
    <name evidence="11" type="ORF">CRG98_031426</name>
</gene>
<evidence type="ECO:0000256" key="6">
    <source>
        <dbReference type="ARBA" id="ARBA00022946"/>
    </source>
</evidence>
<dbReference type="GO" id="GO:0009824">
    <property type="term" value="F:AMP dimethylallyltransferase activity"/>
    <property type="evidence" value="ECO:0007669"/>
    <property type="project" value="UniProtKB-ARBA"/>
</dbReference>
<keyword evidence="2" id="KW-0808">Transferase</keyword>
<name>A0A2I0IVX4_PUNGR</name>
<evidence type="ECO:0000256" key="4">
    <source>
        <dbReference type="ARBA" id="ARBA00022741"/>
    </source>
</evidence>
<evidence type="ECO:0000256" key="8">
    <source>
        <dbReference type="ARBA" id="ARBA00052386"/>
    </source>
</evidence>
<evidence type="ECO:0000256" key="2">
    <source>
        <dbReference type="ARBA" id="ARBA00022679"/>
    </source>
</evidence>
<protein>
    <recommendedName>
        <fullName evidence="10">adenylate dimethylallyltransferase (ADP/ATP-dependent)</fullName>
        <ecNumber evidence="10">2.5.1.112</ecNumber>
    </recommendedName>
</protein>
<dbReference type="GO" id="GO:0009691">
    <property type="term" value="P:cytokinin biosynthetic process"/>
    <property type="evidence" value="ECO:0007669"/>
    <property type="project" value="UniProtKB-KW"/>
</dbReference>
<evidence type="ECO:0000256" key="7">
    <source>
        <dbReference type="ARBA" id="ARBA00051744"/>
    </source>
</evidence>
<evidence type="ECO:0000256" key="1">
    <source>
        <dbReference type="ARBA" id="ARBA00005842"/>
    </source>
</evidence>
<dbReference type="PANTHER" id="PTHR11088:SF74">
    <property type="entry name" value="ADENYLATE ISOPENTENYLTRANSFERASE 5, CHLOROPLASTIC"/>
    <property type="match status" value="1"/>
</dbReference>
<evidence type="ECO:0000256" key="5">
    <source>
        <dbReference type="ARBA" id="ARBA00022840"/>
    </source>
</evidence>
<organism evidence="11 12">
    <name type="scientific">Punica granatum</name>
    <name type="common">Pomegranate</name>
    <dbReference type="NCBI Taxonomy" id="22663"/>
    <lineage>
        <taxon>Eukaryota</taxon>
        <taxon>Viridiplantae</taxon>
        <taxon>Streptophyta</taxon>
        <taxon>Embryophyta</taxon>
        <taxon>Tracheophyta</taxon>
        <taxon>Spermatophyta</taxon>
        <taxon>Magnoliopsida</taxon>
        <taxon>eudicotyledons</taxon>
        <taxon>Gunneridae</taxon>
        <taxon>Pentapetalae</taxon>
        <taxon>rosids</taxon>
        <taxon>malvids</taxon>
        <taxon>Myrtales</taxon>
        <taxon>Lythraceae</taxon>
        <taxon>Punica</taxon>
    </lineage>
</organism>